<reference evidence="5 6" key="1">
    <citation type="submission" date="2019-10" db="EMBL/GenBank/DDBJ databases">
        <title>Rubrobacter sp nov SCSIO 52915 isolated from a deep-sea sediment in the South China Sea.</title>
        <authorList>
            <person name="Chen R.W."/>
        </authorList>
    </citation>
    <scope>NUCLEOTIDE SEQUENCE [LARGE SCALE GENOMIC DNA]</scope>
    <source>
        <strain evidence="5 6">SCSIO 52915</strain>
    </source>
</reference>
<dbReference type="RefSeq" id="WP_166396563.1">
    <property type="nucleotide sequence ID" value="NZ_CP045121.1"/>
</dbReference>
<proteinExistence type="predicted"/>
<dbReference type="AlphaFoldDB" id="A0A6G8PXP0"/>
<dbReference type="InterPro" id="IPR036390">
    <property type="entry name" value="WH_DNA-bd_sf"/>
</dbReference>
<organism evidence="5 6">
    <name type="scientific">Rubrobacter marinus</name>
    <dbReference type="NCBI Taxonomy" id="2653852"/>
    <lineage>
        <taxon>Bacteria</taxon>
        <taxon>Bacillati</taxon>
        <taxon>Actinomycetota</taxon>
        <taxon>Rubrobacteria</taxon>
        <taxon>Rubrobacterales</taxon>
        <taxon>Rubrobacteraceae</taxon>
        <taxon>Rubrobacter</taxon>
    </lineage>
</organism>
<dbReference type="SUPFAM" id="SSF46785">
    <property type="entry name" value="Winged helix' DNA-binding domain"/>
    <property type="match status" value="2"/>
</dbReference>
<gene>
    <name evidence="5" type="ORF">GBA65_10605</name>
</gene>
<dbReference type="Gene3D" id="1.10.10.10">
    <property type="entry name" value="Winged helix-like DNA-binding domain superfamily/Winged helix DNA-binding domain"/>
    <property type="match status" value="2"/>
</dbReference>
<protein>
    <submittedName>
        <fullName evidence="5">SMC-Scp complex subunit ScpB</fullName>
    </submittedName>
</protein>
<dbReference type="PANTHER" id="PTHR34298">
    <property type="entry name" value="SEGREGATION AND CONDENSATION PROTEIN B"/>
    <property type="match status" value="1"/>
</dbReference>
<dbReference type="EMBL" id="CP045121">
    <property type="protein sequence ID" value="QIN78897.1"/>
    <property type="molecule type" value="Genomic_DNA"/>
</dbReference>
<keyword evidence="6" id="KW-1185">Reference proteome</keyword>
<evidence type="ECO:0000256" key="2">
    <source>
        <dbReference type="ARBA" id="ARBA00022618"/>
    </source>
</evidence>
<keyword evidence="1" id="KW-0963">Cytoplasm</keyword>
<dbReference type="Pfam" id="PF04079">
    <property type="entry name" value="SMC_ScpB"/>
    <property type="match status" value="1"/>
</dbReference>
<dbReference type="InterPro" id="IPR005234">
    <property type="entry name" value="ScpB_csome_segregation"/>
</dbReference>
<dbReference type="GO" id="GO:0051301">
    <property type="term" value="P:cell division"/>
    <property type="evidence" value="ECO:0007669"/>
    <property type="project" value="UniProtKB-KW"/>
</dbReference>
<keyword evidence="3" id="KW-0159">Chromosome partition</keyword>
<evidence type="ECO:0000313" key="6">
    <source>
        <dbReference type="Proteomes" id="UP000502706"/>
    </source>
</evidence>
<dbReference type="InterPro" id="IPR036388">
    <property type="entry name" value="WH-like_DNA-bd_sf"/>
</dbReference>
<dbReference type="KEGG" id="rmar:GBA65_10605"/>
<keyword evidence="2" id="KW-0132">Cell division</keyword>
<dbReference type="GO" id="GO:0051304">
    <property type="term" value="P:chromosome separation"/>
    <property type="evidence" value="ECO:0007669"/>
    <property type="project" value="InterPro"/>
</dbReference>
<keyword evidence="4" id="KW-0131">Cell cycle</keyword>
<name>A0A6G8PXP0_9ACTN</name>
<evidence type="ECO:0000256" key="3">
    <source>
        <dbReference type="ARBA" id="ARBA00022829"/>
    </source>
</evidence>
<evidence type="ECO:0000313" key="5">
    <source>
        <dbReference type="EMBL" id="QIN78897.1"/>
    </source>
</evidence>
<sequence length="200" mass="20703">MTGNARYEAPPEHLIEAVLLSSPSPIALPDLLSATGLAQGEALAALEHLRARFSPASSGIVLREVAGGYALATNPTCAAAVERFRAEARPAPLSGAAHEVLASVLYLGPMTRAAVSAARGVNSDAVVRNLLERNLLEERGRDEGLPGSPALLGVTDDFLAAAGARDPEDFPPLDALVDEAELARVRERISGARPDAAGEA</sequence>
<accession>A0A6G8PXP0</accession>
<dbReference type="Proteomes" id="UP000502706">
    <property type="component" value="Chromosome"/>
</dbReference>
<evidence type="ECO:0000256" key="1">
    <source>
        <dbReference type="ARBA" id="ARBA00022490"/>
    </source>
</evidence>
<dbReference type="PANTHER" id="PTHR34298:SF2">
    <property type="entry name" value="SEGREGATION AND CONDENSATION PROTEIN B"/>
    <property type="match status" value="1"/>
</dbReference>
<evidence type="ECO:0000256" key="4">
    <source>
        <dbReference type="ARBA" id="ARBA00023306"/>
    </source>
</evidence>